<dbReference type="SUPFAM" id="SSF54236">
    <property type="entry name" value="Ubiquitin-like"/>
    <property type="match status" value="1"/>
</dbReference>
<dbReference type="EMBL" id="UYYB01005502">
    <property type="protein sequence ID" value="VDM67431.1"/>
    <property type="molecule type" value="Genomic_DNA"/>
</dbReference>
<evidence type="ECO:0000313" key="1">
    <source>
        <dbReference type="EMBL" id="VDM67431.1"/>
    </source>
</evidence>
<protein>
    <submittedName>
        <fullName evidence="1">Uncharacterized protein</fullName>
    </submittedName>
</protein>
<reference evidence="1 2" key="1">
    <citation type="submission" date="2018-11" db="EMBL/GenBank/DDBJ databases">
        <authorList>
            <consortium name="Pathogen Informatics"/>
        </authorList>
    </citation>
    <scope>NUCLEOTIDE SEQUENCE [LARGE SCALE GENOMIC DNA]</scope>
</reference>
<proteinExistence type="predicted"/>
<dbReference type="Gene3D" id="3.10.20.90">
    <property type="entry name" value="Phosphatidylinositol 3-kinase Catalytic Subunit, Chain A, domain 1"/>
    <property type="match status" value="1"/>
</dbReference>
<gene>
    <name evidence="1" type="ORF">SVUK_LOCUS2429</name>
</gene>
<dbReference type="InterPro" id="IPR029071">
    <property type="entry name" value="Ubiquitin-like_domsf"/>
</dbReference>
<keyword evidence="2" id="KW-1185">Reference proteome</keyword>
<accession>A0A3P7I1V8</accession>
<name>A0A3P7I1V8_STRVU</name>
<dbReference type="Proteomes" id="UP000270094">
    <property type="component" value="Unassembled WGS sequence"/>
</dbReference>
<dbReference type="OrthoDB" id="5273213at2759"/>
<dbReference type="AlphaFoldDB" id="A0A3P7I1V8"/>
<evidence type="ECO:0000313" key="2">
    <source>
        <dbReference type="Proteomes" id="UP000270094"/>
    </source>
</evidence>
<organism evidence="1 2">
    <name type="scientific">Strongylus vulgaris</name>
    <name type="common">Blood worm</name>
    <dbReference type="NCBI Taxonomy" id="40348"/>
    <lineage>
        <taxon>Eukaryota</taxon>
        <taxon>Metazoa</taxon>
        <taxon>Ecdysozoa</taxon>
        <taxon>Nematoda</taxon>
        <taxon>Chromadorea</taxon>
        <taxon>Rhabditida</taxon>
        <taxon>Rhabditina</taxon>
        <taxon>Rhabditomorpha</taxon>
        <taxon>Strongyloidea</taxon>
        <taxon>Strongylidae</taxon>
        <taxon>Strongylus</taxon>
    </lineage>
</organism>
<sequence>MDCENLSCVAGIDTHEVVIAKLPKLINLNRFDVSSVERQSAEVRFLDKYFAAENAVKADHLVDIERLTKACFATFLLGLSLRSVLQIHGTGAAVEKSCGLKVLSLAVCFGEKTVTRRLPLAITVQKLAEMVGRVFSMDITNVKMQLDKGSYQVELDNPMRPLDFYSPEPNDVLRMMPI</sequence>